<dbReference type="Gene3D" id="2.130.10.10">
    <property type="entry name" value="YVTN repeat-like/Quinoprotein amine dehydrogenase"/>
    <property type="match status" value="1"/>
</dbReference>
<dbReference type="Proteomes" id="UP000655225">
    <property type="component" value="Unassembled WGS sequence"/>
</dbReference>
<reference evidence="1 2" key="1">
    <citation type="submission" date="2020-04" db="EMBL/GenBank/DDBJ databases">
        <title>Plant Genome Project.</title>
        <authorList>
            <person name="Zhang R.-G."/>
        </authorList>
    </citation>
    <scope>NUCLEOTIDE SEQUENCE [LARGE SCALE GENOMIC DNA]</scope>
    <source>
        <strain evidence="1">YNK0</strain>
        <tissue evidence="1">Leaf</tissue>
    </source>
</reference>
<dbReference type="InterPro" id="IPR037379">
    <property type="entry name" value="WDR74/Nsa1"/>
</dbReference>
<dbReference type="OMA" id="HQVCLYD"/>
<dbReference type="GO" id="GO:0042273">
    <property type="term" value="P:ribosomal large subunit biogenesis"/>
    <property type="evidence" value="ECO:0007669"/>
    <property type="project" value="InterPro"/>
</dbReference>
<dbReference type="AlphaFoldDB" id="A0A835CY86"/>
<evidence type="ECO:0000313" key="2">
    <source>
        <dbReference type="Proteomes" id="UP000655225"/>
    </source>
</evidence>
<sequence>MPRTSAVECPGCPPIRALTFDGLGLIKVVEARGKEGIPKVIERWGEPDSSRCVLAASIDDQKADPLVAIARKNGLIEVLNPLNGDLRISIAKSGDAGHLPENDNMIGLHLFRRKRLELSSRYFTFLFESKKVKGVEINLWDLDKCSKIWNAKSPPKNSLGIFNPTWFTSATFLHKDDHRKIVAGTNNHQVRLYDISAQRRPIISFDFRESPIKVVTEDLDGYTIYVGTGSGDLASVDMRTGTSSLLICESLAFVCHFVSRL</sequence>
<dbReference type="InterPro" id="IPR036322">
    <property type="entry name" value="WD40_repeat_dom_sf"/>
</dbReference>
<evidence type="ECO:0000313" key="1">
    <source>
        <dbReference type="EMBL" id="KAF8377017.1"/>
    </source>
</evidence>
<accession>A0A835CY86</accession>
<dbReference type="PANTHER" id="PTHR16038">
    <property type="entry name" value="NOP SEVEN ASSOCIATED PROTEIN 1"/>
    <property type="match status" value="1"/>
</dbReference>
<comment type="caution">
    <text evidence="1">The sequence shown here is derived from an EMBL/GenBank/DDBJ whole genome shotgun (WGS) entry which is preliminary data.</text>
</comment>
<dbReference type="GO" id="GO:0030687">
    <property type="term" value="C:preribosome, large subunit precursor"/>
    <property type="evidence" value="ECO:0007669"/>
    <property type="project" value="TreeGrafter"/>
</dbReference>
<proteinExistence type="predicted"/>
<protein>
    <submittedName>
        <fullName evidence="1">Uncharacterized protein</fullName>
    </submittedName>
</protein>
<dbReference type="InterPro" id="IPR015943">
    <property type="entry name" value="WD40/YVTN_repeat-like_dom_sf"/>
</dbReference>
<name>A0A835CY86_TETSI</name>
<dbReference type="EMBL" id="JABCRI010000024">
    <property type="protein sequence ID" value="KAF8377017.1"/>
    <property type="molecule type" value="Genomic_DNA"/>
</dbReference>
<gene>
    <name evidence="1" type="ORF">HHK36_030389</name>
</gene>
<organism evidence="1 2">
    <name type="scientific">Tetracentron sinense</name>
    <name type="common">Spur-leaf</name>
    <dbReference type="NCBI Taxonomy" id="13715"/>
    <lineage>
        <taxon>Eukaryota</taxon>
        <taxon>Viridiplantae</taxon>
        <taxon>Streptophyta</taxon>
        <taxon>Embryophyta</taxon>
        <taxon>Tracheophyta</taxon>
        <taxon>Spermatophyta</taxon>
        <taxon>Magnoliopsida</taxon>
        <taxon>Trochodendrales</taxon>
        <taxon>Trochodendraceae</taxon>
        <taxon>Tetracentron</taxon>
    </lineage>
</organism>
<dbReference type="OrthoDB" id="18388at2759"/>
<dbReference type="SUPFAM" id="SSF50978">
    <property type="entry name" value="WD40 repeat-like"/>
    <property type="match status" value="1"/>
</dbReference>
<dbReference type="GO" id="GO:0005730">
    <property type="term" value="C:nucleolus"/>
    <property type="evidence" value="ECO:0007669"/>
    <property type="project" value="InterPro"/>
</dbReference>
<dbReference type="CDD" id="cd22857">
    <property type="entry name" value="WDR74"/>
    <property type="match status" value="1"/>
</dbReference>
<keyword evidence="2" id="KW-1185">Reference proteome</keyword>
<dbReference type="PANTHER" id="PTHR16038:SF4">
    <property type="entry name" value="WD REPEAT-CONTAINING PROTEIN 74"/>
    <property type="match status" value="1"/>
</dbReference>